<evidence type="ECO:0000313" key="2">
    <source>
        <dbReference type="Proteomes" id="UP001164250"/>
    </source>
</evidence>
<organism evidence="1 2">
    <name type="scientific">Pistacia atlantica</name>
    <dbReference type="NCBI Taxonomy" id="434234"/>
    <lineage>
        <taxon>Eukaryota</taxon>
        <taxon>Viridiplantae</taxon>
        <taxon>Streptophyta</taxon>
        <taxon>Embryophyta</taxon>
        <taxon>Tracheophyta</taxon>
        <taxon>Spermatophyta</taxon>
        <taxon>Magnoliopsida</taxon>
        <taxon>eudicotyledons</taxon>
        <taxon>Gunneridae</taxon>
        <taxon>Pentapetalae</taxon>
        <taxon>rosids</taxon>
        <taxon>malvids</taxon>
        <taxon>Sapindales</taxon>
        <taxon>Anacardiaceae</taxon>
        <taxon>Pistacia</taxon>
    </lineage>
</organism>
<accession>A0ACC1BM71</accession>
<reference evidence="2" key="1">
    <citation type="journal article" date="2023" name="G3 (Bethesda)">
        <title>Genome assembly and association tests identify interacting loci associated with vigor, precocity, and sex in interspecific pistachio rootstocks.</title>
        <authorList>
            <person name="Palmer W."/>
            <person name="Jacygrad E."/>
            <person name="Sagayaradj S."/>
            <person name="Cavanaugh K."/>
            <person name="Han R."/>
            <person name="Bertier L."/>
            <person name="Beede B."/>
            <person name="Kafkas S."/>
            <person name="Golino D."/>
            <person name="Preece J."/>
            <person name="Michelmore R."/>
        </authorList>
    </citation>
    <scope>NUCLEOTIDE SEQUENCE [LARGE SCALE GENOMIC DNA]</scope>
</reference>
<dbReference type="EMBL" id="CM047900">
    <property type="protein sequence ID" value="KAJ0099951.1"/>
    <property type="molecule type" value="Genomic_DNA"/>
</dbReference>
<evidence type="ECO:0000313" key="1">
    <source>
        <dbReference type="EMBL" id="KAJ0099951.1"/>
    </source>
</evidence>
<dbReference type="Proteomes" id="UP001164250">
    <property type="component" value="Chromosome 4"/>
</dbReference>
<gene>
    <name evidence="1" type="ORF">Patl1_21659</name>
</gene>
<keyword evidence="2" id="KW-1185">Reference proteome</keyword>
<comment type="caution">
    <text evidence="1">The sequence shown here is derived from an EMBL/GenBank/DDBJ whole genome shotgun (WGS) entry which is preliminary data.</text>
</comment>
<protein>
    <submittedName>
        <fullName evidence="1">Uncharacterized protein</fullName>
    </submittedName>
</protein>
<proteinExistence type="predicted"/>
<name>A0ACC1BM71_9ROSI</name>
<sequence>MGRWLRPEVYPLLACLTFVAGIGIFQMGRHMVLNPEVRVNKTNRGTAVRENHVEGEKYADHRFRKFLRSRRPEVMPNLNRFFSKDHKDN</sequence>